<evidence type="ECO:0000256" key="1">
    <source>
        <dbReference type="ARBA" id="ARBA00004651"/>
    </source>
</evidence>
<dbReference type="OrthoDB" id="9770347at2"/>
<sequence>MLNKIWQMYYRLSSLPNWLITRLAGKQFIKNILLMTAGTMLSQALVIAASPIITRIYTPAELGTFTVYASASAILAVIASLRYELAIPITKDDESAANLLFLSLLLLCLSCFSLGLAIWIFKEDLGRWLNDQDLGISIWLLPLGVIVSGIYNILTYWSVRQKKFSVIAKTKFVQSFGITAIQIGIGFLQIKSLGLIAGDILGRTLGNFHFYYLNSGLRKAIFDAVSWVNVFEVANRYIRFPLISTGSALFNSAGLYLPSILLAAMYGPQIAGWFALGQRVVSLPISLLGKSVANVYFNEAASVYNQNPYALMPLLKKLMVRMLLVSVLPMTIFGLTAPWLFQVVFGSSWIEAGHYVRVLSITYLVQLVVVPFSQTLNIIERQDLQFFWDIGRLLLISATLFLAKRANWEAFDAILAYTLASLFAYLCLIAIIHYGLIKLNTNSPPL</sequence>
<feature type="transmembrane region" description="Helical" evidence="6">
    <location>
        <begin position="322"/>
        <end position="341"/>
    </location>
</feature>
<keyword evidence="5 6" id="KW-0472">Membrane</keyword>
<accession>A0A1Z3HKH0</accession>
<dbReference type="PANTHER" id="PTHR30250:SF11">
    <property type="entry name" value="O-ANTIGEN TRANSPORTER-RELATED"/>
    <property type="match status" value="1"/>
</dbReference>
<evidence type="ECO:0000313" key="7">
    <source>
        <dbReference type="EMBL" id="ASC70814.1"/>
    </source>
</evidence>
<dbReference type="KEGG" id="hhg:XM38_017610"/>
<feature type="transmembrane region" description="Helical" evidence="6">
    <location>
        <begin position="97"/>
        <end position="121"/>
    </location>
</feature>
<dbReference type="GO" id="GO:0005886">
    <property type="term" value="C:plasma membrane"/>
    <property type="evidence" value="ECO:0007669"/>
    <property type="project" value="UniProtKB-SubCell"/>
</dbReference>
<keyword evidence="8" id="KW-1185">Reference proteome</keyword>
<dbReference type="Proteomes" id="UP000191901">
    <property type="component" value="Chromosome"/>
</dbReference>
<evidence type="ECO:0000256" key="6">
    <source>
        <dbReference type="SAM" id="Phobius"/>
    </source>
</evidence>
<feature type="transmembrane region" description="Helical" evidence="6">
    <location>
        <begin position="171"/>
        <end position="190"/>
    </location>
</feature>
<name>A0A1Z3HKH0_9CYAN</name>
<feature type="transmembrane region" description="Helical" evidence="6">
    <location>
        <begin position="255"/>
        <end position="276"/>
    </location>
</feature>
<feature type="transmembrane region" description="Helical" evidence="6">
    <location>
        <begin position="136"/>
        <end position="159"/>
    </location>
</feature>
<protein>
    <submittedName>
        <fullName evidence="7">Teichuronic acid biosynthesis protein TuaB</fullName>
    </submittedName>
</protein>
<reference evidence="7 8" key="1">
    <citation type="journal article" date="2016" name="Biochim. Biophys. Acta">
        <title>Characterization of red-shifted phycobilisomes isolated from the chlorophyll f-containing cyanobacterium Halomicronema hongdechloris.</title>
        <authorList>
            <person name="Li Y."/>
            <person name="Lin Y."/>
            <person name="Garvey C.J."/>
            <person name="Birch D."/>
            <person name="Corkery R.W."/>
            <person name="Loughlin P.C."/>
            <person name="Scheer H."/>
            <person name="Willows R.D."/>
            <person name="Chen M."/>
        </authorList>
    </citation>
    <scope>NUCLEOTIDE SEQUENCE [LARGE SCALE GENOMIC DNA]</scope>
    <source>
        <strain evidence="7 8">C2206</strain>
    </source>
</reference>
<dbReference type="EMBL" id="CP021983">
    <property type="protein sequence ID" value="ASC70814.1"/>
    <property type="molecule type" value="Genomic_DNA"/>
</dbReference>
<evidence type="ECO:0000256" key="3">
    <source>
        <dbReference type="ARBA" id="ARBA00022692"/>
    </source>
</evidence>
<keyword evidence="2" id="KW-1003">Cell membrane</keyword>
<proteinExistence type="predicted"/>
<feature type="transmembrane region" description="Helical" evidence="6">
    <location>
        <begin position="65"/>
        <end position="85"/>
    </location>
</feature>
<feature type="transmembrane region" description="Helical" evidence="6">
    <location>
        <begin position="415"/>
        <end position="437"/>
    </location>
</feature>
<feature type="transmembrane region" description="Helical" evidence="6">
    <location>
        <begin position="32"/>
        <end position="53"/>
    </location>
</feature>
<dbReference type="Pfam" id="PF13440">
    <property type="entry name" value="Polysacc_synt_3"/>
    <property type="match status" value="1"/>
</dbReference>
<evidence type="ECO:0000313" key="8">
    <source>
        <dbReference type="Proteomes" id="UP000191901"/>
    </source>
</evidence>
<dbReference type="InterPro" id="IPR050833">
    <property type="entry name" value="Poly_Biosynth_Transport"/>
</dbReference>
<keyword evidence="4 6" id="KW-1133">Transmembrane helix</keyword>
<comment type="subcellular location">
    <subcellularLocation>
        <location evidence="1">Cell membrane</location>
        <topology evidence="1">Multi-pass membrane protein</topology>
    </subcellularLocation>
</comment>
<feature type="transmembrane region" description="Helical" evidence="6">
    <location>
        <begin position="361"/>
        <end position="379"/>
    </location>
</feature>
<dbReference type="AlphaFoldDB" id="A0A1Z3HKH0"/>
<organism evidence="7 8">
    <name type="scientific">Halomicronema hongdechloris C2206</name>
    <dbReference type="NCBI Taxonomy" id="1641165"/>
    <lineage>
        <taxon>Bacteria</taxon>
        <taxon>Bacillati</taxon>
        <taxon>Cyanobacteriota</taxon>
        <taxon>Cyanophyceae</taxon>
        <taxon>Nodosilineales</taxon>
        <taxon>Nodosilineaceae</taxon>
        <taxon>Halomicronema</taxon>
    </lineage>
</organism>
<keyword evidence="3 6" id="KW-0812">Transmembrane</keyword>
<evidence type="ECO:0000256" key="4">
    <source>
        <dbReference type="ARBA" id="ARBA00022989"/>
    </source>
</evidence>
<evidence type="ECO:0000256" key="5">
    <source>
        <dbReference type="ARBA" id="ARBA00023136"/>
    </source>
</evidence>
<gene>
    <name evidence="7" type="primary">tuaB_1</name>
    <name evidence="7" type="ORF">XM38_017610</name>
</gene>
<evidence type="ECO:0000256" key="2">
    <source>
        <dbReference type="ARBA" id="ARBA00022475"/>
    </source>
</evidence>
<dbReference type="PANTHER" id="PTHR30250">
    <property type="entry name" value="PST FAMILY PREDICTED COLANIC ACID TRANSPORTER"/>
    <property type="match status" value="1"/>
</dbReference>